<comment type="caution">
    <text evidence="1">The sequence shown here is derived from an EMBL/GenBank/DDBJ whole genome shotgun (WGS) entry which is preliminary data.</text>
</comment>
<protein>
    <submittedName>
        <fullName evidence="1">Uncharacterized protein</fullName>
    </submittedName>
</protein>
<gene>
    <name evidence="1" type="ORF">C8J55DRAFT_566290</name>
</gene>
<dbReference type="Proteomes" id="UP001150238">
    <property type="component" value="Unassembled WGS sequence"/>
</dbReference>
<accession>A0A9W8ZTI6</accession>
<proteinExistence type="predicted"/>
<reference evidence="1" key="2">
    <citation type="journal article" date="2023" name="Proc. Natl. Acad. Sci. U.S.A.">
        <title>A global phylogenomic analysis of the shiitake genus Lentinula.</title>
        <authorList>
            <person name="Sierra-Patev S."/>
            <person name="Min B."/>
            <person name="Naranjo-Ortiz M."/>
            <person name="Looney B."/>
            <person name="Konkel Z."/>
            <person name="Slot J.C."/>
            <person name="Sakamoto Y."/>
            <person name="Steenwyk J.L."/>
            <person name="Rokas A."/>
            <person name="Carro J."/>
            <person name="Camarero S."/>
            <person name="Ferreira P."/>
            <person name="Molpeceres G."/>
            <person name="Ruiz-Duenas F.J."/>
            <person name="Serrano A."/>
            <person name="Henrissat B."/>
            <person name="Drula E."/>
            <person name="Hughes K.W."/>
            <person name="Mata J.L."/>
            <person name="Ishikawa N.K."/>
            <person name="Vargas-Isla R."/>
            <person name="Ushijima S."/>
            <person name="Smith C.A."/>
            <person name="Donoghue J."/>
            <person name="Ahrendt S."/>
            <person name="Andreopoulos W."/>
            <person name="He G."/>
            <person name="LaButti K."/>
            <person name="Lipzen A."/>
            <person name="Ng V."/>
            <person name="Riley R."/>
            <person name="Sandor L."/>
            <person name="Barry K."/>
            <person name="Martinez A.T."/>
            <person name="Xiao Y."/>
            <person name="Gibbons J.G."/>
            <person name="Terashima K."/>
            <person name="Grigoriev I.V."/>
            <person name="Hibbett D."/>
        </authorList>
    </citation>
    <scope>NUCLEOTIDE SEQUENCE</scope>
    <source>
        <strain evidence="1">Sp2 HRB7682 ss15</strain>
    </source>
</reference>
<evidence type="ECO:0000313" key="1">
    <source>
        <dbReference type="EMBL" id="KAJ4465363.1"/>
    </source>
</evidence>
<evidence type="ECO:0000313" key="2">
    <source>
        <dbReference type="Proteomes" id="UP001150238"/>
    </source>
</evidence>
<name>A0A9W8ZTI6_9AGAR</name>
<dbReference type="EMBL" id="JANVFS010000051">
    <property type="protein sequence ID" value="KAJ4465363.1"/>
    <property type="molecule type" value="Genomic_DNA"/>
</dbReference>
<sequence length="634" mass="68565">MFDPLPPLPPLTESLETKISSEFHQPLASQAPVLFSILFDPLPPSPPLTESLETKIGSEFHQPLASQAVTDMAQCATCDVTYRTLFSIMFDPLPPSPPLTESLETKIGSEFHQPLASQAVAGMAQCATCDVTYRTLFSIVFDPLPPSPPLTESLKTKIGSEFHQPLASQAPALFSILFDPLPPSPPLTESLETKIGSEFHQPLASQAVADMAQCATCDMTYPALFSIMFSPLPPLPPLTESLETKISSEFHQPLASQAVADMAQITKNQDQLRVPSTTCVPSCRRHGTPALFSILFDPLPPSPPLTESLETKIGSEFHQPLASQAVADMAHPLPPLPPLTESLETKISSEFHQPLASQAPALFSILFDHLPPSPPLTESLETKIGSEFHQPLASQAVAGMAQCATCDVTYCTLFSIMFDPLPPSPPLTESLETKIGSEFHQPLASQAVAGMAQCATCDVTYRTLFSIVFDPLPPSPPLTESLKTKIGSEFHQPLASQAVADMAQCAGSACAVFNRVRSPTTFTTTHRITKNQDRLRVPSTTCIPSCRRHGTPALFSILFDPLPPSPPLTESLETKIGSEFHQPLASQAVTDMAQCATCDVTYCTLFSIMFDPLPPSPPLTESLETVTKRQRRSD</sequence>
<organism evidence="1 2">
    <name type="scientific">Lentinula lateritia</name>
    <dbReference type="NCBI Taxonomy" id="40482"/>
    <lineage>
        <taxon>Eukaryota</taxon>
        <taxon>Fungi</taxon>
        <taxon>Dikarya</taxon>
        <taxon>Basidiomycota</taxon>
        <taxon>Agaricomycotina</taxon>
        <taxon>Agaricomycetes</taxon>
        <taxon>Agaricomycetidae</taxon>
        <taxon>Agaricales</taxon>
        <taxon>Marasmiineae</taxon>
        <taxon>Omphalotaceae</taxon>
        <taxon>Lentinula</taxon>
    </lineage>
</organism>
<reference evidence="1" key="1">
    <citation type="submission" date="2022-08" db="EMBL/GenBank/DDBJ databases">
        <authorList>
            <consortium name="DOE Joint Genome Institute"/>
            <person name="Min B."/>
            <person name="Riley R."/>
            <person name="Sierra-Patev S."/>
            <person name="Naranjo-Ortiz M."/>
            <person name="Looney B."/>
            <person name="Konkel Z."/>
            <person name="Slot J.C."/>
            <person name="Sakamoto Y."/>
            <person name="Steenwyk J.L."/>
            <person name="Rokas A."/>
            <person name="Carro J."/>
            <person name="Camarero S."/>
            <person name="Ferreira P."/>
            <person name="Molpeceres G."/>
            <person name="Ruiz-Duenas F.J."/>
            <person name="Serrano A."/>
            <person name="Henrissat B."/>
            <person name="Drula E."/>
            <person name="Hughes K.W."/>
            <person name="Mata J.L."/>
            <person name="Ishikawa N.K."/>
            <person name="Vargas-Isla R."/>
            <person name="Ushijima S."/>
            <person name="Smith C.A."/>
            <person name="Ahrendt S."/>
            <person name="Andreopoulos W."/>
            <person name="He G."/>
            <person name="Labutti K."/>
            <person name="Lipzen A."/>
            <person name="Ng V."/>
            <person name="Sandor L."/>
            <person name="Barry K."/>
            <person name="Martinez A.T."/>
            <person name="Xiao Y."/>
            <person name="Gibbons J.G."/>
            <person name="Terashima K."/>
            <person name="Hibbett D.S."/>
            <person name="Grigoriev I.V."/>
        </authorList>
    </citation>
    <scope>NUCLEOTIDE SEQUENCE</scope>
    <source>
        <strain evidence="1">Sp2 HRB7682 ss15</strain>
    </source>
</reference>
<dbReference type="AlphaFoldDB" id="A0A9W8ZTI6"/>